<dbReference type="AlphaFoldDB" id="A0A094XT21"/>
<comment type="caution">
    <text evidence="1">The sequence shown here is derived from an EMBL/GenBank/DDBJ whole genome shotgun (WGS) entry which is preliminary data.</text>
</comment>
<gene>
    <name evidence="1" type="ORF">WR15_06470</name>
</gene>
<dbReference type="Proteomes" id="UP000037564">
    <property type="component" value="Unassembled WGS sequence"/>
</dbReference>
<protein>
    <submittedName>
        <fullName evidence="1">Uncharacterized protein</fullName>
    </submittedName>
</protein>
<accession>A0A094XT21</accession>
<dbReference type="Pfam" id="PF03050">
    <property type="entry name" value="DDE_Tnp_IS66"/>
    <property type="match status" value="1"/>
</dbReference>
<name>A0A094XT21_ECOLX</name>
<dbReference type="InterPro" id="IPR004291">
    <property type="entry name" value="Transposase_IS66_central"/>
</dbReference>
<reference evidence="1 2" key="1">
    <citation type="submission" date="2015-07" db="EMBL/GenBank/DDBJ databases">
        <title>Genome sequences of 64 non-O157:H7 Shiga toxin-producing Escherichia coli strains.</title>
        <authorList>
            <person name="Gonzalez-Escalona N."/>
            <person name="Toro M."/>
            <person name="Timme R."/>
            <person name="Payne J."/>
        </authorList>
    </citation>
    <scope>NUCLEOTIDE SEQUENCE [LARGE SCALE GENOMIC DNA]</scope>
    <source>
        <strain evidence="1 2">CFSAN026843</strain>
    </source>
</reference>
<proteinExistence type="predicted"/>
<evidence type="ECO:0000313" key="2">
    <source>
        <dbReference type="Proteomes" id="UP000037564"/>
    </source>
</evidence>
<dbReference type="PATRIC" id="fig|562.10852.peg.4601"/>
<evidence type="ECO:0000313" key="1">
    <source>
        <dbReference type="EMBL" id="KNF70485.1"/>
    </source>
</evidence>
<dbReference type="EMBL" id="LGZN01000019">
    <property type="protein sequence ID" value="KNF70485.1"/>
    <property type="molecule type" value="Genomic_DNA"/>
</dbReference>
<sequence length="73" mass="8128">MSFQSERELAGADFHRRKDRAFQGTHNNICERAIRPVVMGRKAWLFAGSLVAGNRAAQIMSLLGTAVWSHMLG</sequence>
<organism evidence="1 2">
    <name type="scientific">Escherichia coli</name>
    <dbReference type="NCBI Taxonomy" id="562"/>
    <lineage>
        <taxon>Bacteria</taxon>
        <taxon>Pseudomonadati</taxon>
        <taxon>Pseudomonadota</taxon>
        <taxon>Gammaproteobacteria</taxon>
        <taxon>Enterobacterales</taxon>
        <taxon>Enterobacteriaceae</taxon>
        <taxon>Escherichia</taxon>
    </lineage>
</organism>